<dbReference type="OrthoDB" id="9807213at2"/>
<evidence type="ECO:0000256" key="5">
    <source>
        <dbReference type="RuleBase" id="RU003887"/>
    </source>
</evidence>
<dbReference type="PROSITE" id="PS01149">
    <property type="entry name" value="PSI_RSU"/>
    <property type="match status" value="1"/>
</dbReference>
<dbReference type="RefSeq" id="WP_139592479.1">
    <property type="nucleotide sequence ID" value="NZ_CP040825.1"/>
</dbReference>
<keyword evidence="2 4" id="KW-0694">RNA-binding</keyword>
<dbReference type="SMART" id="SM00363">
    <property type="entry name" value="S4"/>
    <property type="match status" value="1"/>
</dbReference>
<protein>
    <recommendedName>
        <fullName evidence="5">Pseudouridine synthase</fullName>
        <ecNumber evidence="5">5.4.99.-</ecNumber>
    </recommendedName>
</protein>
<dbReference type="InterPro" id="IPR020103">
    <property type="entry name" value="PsdUridine_synth_cat_dom_sf"/>
</dbReference>
<evidence type="ECO:0000313" key="7">
    <source>
        <dbReference type="EMBL" id="QCZ36999.1"/>
    </source>
</evidence>
<dbReference type="InterPro" id="IPR006145">
    <property type="entry name" value="PsdUridine_synth_RsuA/RluA"/>
</dbReference>
<dbReference type="InterPro" id="IPR020094">
    <property type="entry name" value="TruA/RsuA/RluB/E/F_N"/>
</dbReference>
<feature type="domain" description="RNA-binding S4" evidence="6">
    <location>
        <begin position="4"/>
        <end position="62"/>
    </location>
</feature>
<proteinExistence type="inferred from homology"/>
<dbReference type="EMBL" id="CP040825">
    <property type="protein sequence ID" value="QCZ36999.1"/>
    <property type="molecule type" value="Genomic_DNA"/>
</dbReference>
<dbReference type="InterPro" id="IPR018496">
    <property type="entry name" value="PsdUridine_synth_RsuA/RluB_CS"/>
</dbReference>
<dbReference type="Pfam" id="PF01479">
    <property type="entry name" value="S4"/>
    <property type="match status" value="1"/>
</dbReference>
<evidence type="ECO:0000313" key="8">
    <source>
        <dbReference type="Proteomes" id="UP000305457"/>
    </source>
</evidence>
<dbReference type="InterPro" id="IPR036986">
    <property type="entry name" value="S4_RNA-bd_sf"/>
</dbReference>
<gene>
    <name evidence="7" type="ORF">FG904_01315</name>
</gene>
<dbReference type="SUPFAM" id="SSF55174">
    <property type="entry name" value="Alpha-L RNA-binding motif"/>
    <property type="match status" value="1"/>
</dbReference>
<comment type="similarity">
    <text evidence="1 5">Belongs to the pseudouridine synthase RsuA family.</text>
</comment>
<evidence type="ECO:0000259" key="6">
    <source>
        <dbReference type="SMART" id="SM00363"/>
    </source>
</evidence>
<evidence type="ECO:0000256" key="3">
    <source>
        <dbReference type="ARBA" id="ARBA00023235"/>
    </source>
</evidence>
<keyword evidence="3 5" id="KW-0413">Isomerase</keyword>
<evidence type="ECO:0000256" key="4">
    <source>
        <dbReference type="PROSITE-ProRule" id="PRU00182"/>
    </source>
</evidence>
<evidence type="ECO:0000256" key="1">
    <source>
        <dbReference type="ARBA" id="ARBA00008348"/>
    </source>
</evidence>
<organism evidence="7 8">
    <name type="scientific">Mycoplasma nasistruthionis</name>
    <dbReference type="NCBI Taxonomy" id="353852"/>
    <lineage>
        <taxon>Bacteria</taxon>
        <taxon>Bacillati</taxon>
        <taxon>Mycoplasmatota</taxon>
        <taxon>Mollicutes</taxon>
        <taxon>Mycoplasmataceae</taxon>
        <taxon>Mycoplasma</taxon>
    </lineage>
</organism>
<dbReference type="GO" id="GO:0000455">
    <property type="term" value="P:enzyme-directed rRNA pseudouridine synthesis"/>
    <property type="evidence" value="ECO:0007669"/>
    <property type="project" value="UniProtKB-ARBA"/>
</dbReference>
<dbReference type="AlphaFoldDB" id="A0A5B7XW38"/>
<dbReference type="InterPro" id="IPR002942">
    <property type="entry name" value="S4_RNA-bd"/>
</dbReference>
<dbReference type="SUPFAM" id="SSF55120">
    <property type="entry name" value="Pseudouridine synthase"/>
    <property type="match status" value="1"/>
</dbReference>
<name>A0A5B7XW38_9MOLU</name>
<dbReference type="NCBIfam" id="TIGR00093">
    <property type="entry name" value="pseudouridine synthase"/>
    <property type="match status" value="1"/>
</dbReference>
<accession>A0A5B7XW38</accession>
<dbReference type="CDD" id="cd00165">
    <property type="entry name" value="S4"/>
    <property type="match status" value="1"/>
</dbReference>
<sequence>MKKIRIEKFLAEKLCISRSEVKKLIAKKQIRVNENIIKSPVLITINDIVYYNNQRLEFFNQPEVYLLNKPQGYVCANYDSVNQTVFDLVKEINPKTFHTIGRLDKDTTGLLLLTNNGELTHNFLAPKKHINKTYFVKLDKEIKSELIEIFKNGFTDSNGISYKPAKLELISLDEANLTIVEGKYHQVKNMFRNFGMKVMQLHRFKFGNLDLKNFNLDYGQYIKLNQQQIQNINKKDDYEI</sequence>
<dbReference type="InterPro" id="IPR000748">
    <property type="entry name" value="PsdUridine_synth_RsuA/RluB/E/F"/>
</dbReference>
<dbReference type="InterPro" id="IPR050343">
    <property type="entry name" value="RsuA_PseudoU_synthase"/>
</dbReference>
<dbReference type="Gene3D" id="3.30.70.1560">
    <property type="entry name" value="Alpha-L RNA-binding motif"/>
    <property type="match status" value="1"/>
</dbReference>
<dbReference type="Proteomes" id="UP000305457">
    <property type="component" value="Chromosome"/>
</dbReference>
<dbReference type="EC" id="5.4.99.-" evidence="5"/>
<dbReference type="GO" id="GO:0003723">
    <property type="term" value="F:RNA binding"/>
    <property type="evidence" value="ECO:0007669"/>
    <property type="project" value="UniProtKB-KW"/>
</dbReference>
<dbReference type="InterPro" id="IPR042092">
    <property type="entry name" value="PsdUridine_s_RsuA/RluB/E/F_cat"/>
</dbReference>
<dbReference type="PANTHER" id="PTHR47683">
    <property type="entry name" value="PSEUDOURIDINE SYNTHASE FAMILY PROTEIN-RELATED"/>
    <property type="match status" value="1"/>
</dbReference>
<dbReference type="Gene3D" id="3.30.70.580">
    <property type="entry name" value="Pseudouridine synthase I, catalytic domain, N-terminal subdomain"/>
    <property type="match status" value="1"/>
</dbReference>
<dbReference type="GO" id="GO:0120159">
    <property type="term" value="F:rRNA pseudouridine synthase activity"/>
    <property type="evidence" value="ECO:0007669"/>
    <property type="project" value="UniProtKB-ARBA"/>
</dbReference>
<dbReference type="Pfam" id="PF00849">
    <property type="entry name" value="PseudoU_synth_2"/>
    <property type="match status" value="1"/>
</dbReference>
<evidence type="ECO:0000256" key="2">
    <source>
        <dbReference type="ARBA" id="ARBA00022884"/>
    </source>
</evidence>
<dbReference type="PANTHER" id="PTHR47683:SF4">
    <property type="entry name" value="PSEUDOURIDINE SYNTHASE"/>
    <property type="match status" value="1"/>
</dbReference>
<reference evidence="7 8" key="1">
    <citation type="submission" date="2019-06" db="EMBL/GenBank/DDBJ databases">
        <title>Mycoplasma sp. 2F1A isolated from ostrich.</title>
        <authorList>
            <person name="Spergser J."/>
        </authorList>
    </citation>
    <scope>NUCLEOTIDE SEQUENCE [LARGE SCALE GENOMIC DNA]</scope>
    <source>
        <strain evidence="7 8">2F1A</strain>
    </source>
</reference>
<dbReference type="PROSITE" id="PS50889">
    <property type="entry name" value="S4"/>
    <property type="match status" value="1"/>
</dbReference>
<dbReference type="KEGG" id="mnh:FG904_01315"/>
<dbReference type="Gene3D" id="3.10.290.10">
    <property type="entry name" value="RNA-binding S4 domain"/>
    <property type="match status" value="1"/>
</dbReference>